<organism evidence="1 2">
    <name type="scientific">Thermaerobacillus caldiproteolyticus</name>
    <dbReference type="NCBI Taxonomy" id="247480"/>
    <lineage>
        <taxon>Bacteria</taxon>
        <taxon>Bacillati</taxon>
        <taxon>Bacillota</taxon>
        <taxon>Bacilli</taxon>
        <taxon>Bacillales</taxon>
        <taxon>Anoxybacillaceae</taxon>
        <taxon>Thermaerobacillus</taxon>
    </lineage>
</organism>
<comment type="caution">
    <text evidence="1">The sequence shown here is derived from an EMBL/GenBank/DDBJ whole genome shotgun (WGS) entry which is preliminary data.</text>
</comment>
<proteinExistence type="predicted"/>
<sequence>MSTFSKKVVQLLTSERDDVYRSFSYQWAACLRTRSDRGDGTAVGAKGKSVVRLGTMALGRAFGAVLSLLV</sequence>
<keyword evidence="2" id="KW-1185">Reference proteome</keyword>
<gene>
    <name evidence="1" type="ORF">HNR31_000947</name>
</gene>
<dbReference type="RefSeq" id="WP_181555101.1">
    <property type="nucleotide sequence ID" value="NZ_JACDUT010000002.1"/>
</dbReference>
<protein>
    <submittedName>
        <fullName evidence="1">Uncharacterized protein</fullName>
    </submittedName>
</protein>
<dbReference type="Proteomes" id="UP000523087">
    <property type="component" value="Unassembled WGS sequence"/>
</dbReference>
<dbReference type="EMBL" id="JACDUT010000002">
    <property type="protein sequence ID" value="MBA2874177.1"/>
    <property type="molecule type" value="Genomic_DNA"/>
</dbReference>
<accession>A0A7V9Z534</accession>
<evidence type="ECO:0000313" key="1">
    <source>
        <dbReference type="EMBL" id="MBA2874177.1"/>
    </source>
</evidence>
<name>A0A7V9Z534_9BACL</name>
<evidence type="ECO:0000313" key="2">
    <source>
        <dbReference type="Proteomes" id="UP000523087"/>
    </source>
</evidence>
<reference evidence="1 2" key="1">
    <citation type="submission" date="2020-07" db="EMBL/GenBank/DDBJ databases">
        <title>Genomic Encyclopedia of Type Strains, Phase IV (KMG-IV): sequencing the most valuable type-strain genomes for metagenomic binning, comparative biology and taxonomic classification.</title>
        <authorList>
            <person name="Goeker M."/>
        </authorList>
    </citation>
    <scope>NUCLEOTIDE SEQUENCE [LARGE SCALE GENOMIC DNA]</scope>
    <source>
        <strain evidence="1 2">DSM 15730</strain>
    </source>
</reference>
<dbReference type="AlphaFoldDB" id="A0A7V9Z534"/>